<dbReference type="EMBL" id="JARNBH010000042">
    <property type="protein sequence ID" value="MEC0276917.1"/>
    <property type="molecule type" value="Genomic_DNA"/>
</dbReference>
<evidence type="ECO:0000313" key="2">
    <source>
        <dbReference type="Proteomes" id="UP001307168"/>
    </source>
</evidence>
<name>A0AAW9NPB0_9BACI</name>
<comment type="caution">
    <text evidence="1">The sequence shown here is derived from an EMBL/GenBank/DDBJ whole genome shotgun (WGS) entry which is preliminary data.</text>
</comment>
<dbReference type="AlphaFoldDB" id="A0AAW9NPB0"/>
<reference evidence="1 2" key="1">
    <citation type="submission" date="2023-03" db="EMBL/GenBank/DDBJ databases">
        <title>Bacillus Genome Sequencing.</title>
        <authorList>
            <person name="Dunlap C."/>
        </authorList>
    </citation>
    <scope>NUCLEOTIDE SEQUENCE [LARGE SCALE GENOMIC DNA]</scope>
    <source>
        <strain evidence="1 2">B-41290</strain>
    </source>
</reference>
<keyword evidence="2" id="KW-1185">Reference proteome</keyword>
<organism evidence="1 2">
    <name type="scientific">Peribacillus castrilensis</name>
    <dbReference type="NCBI Taxonomy" id="2897690"/>
    <lineage>
        <taxon>Bacteria</taxon>
        <taxon>Bacillati</taxon>
        <taxon>Bacillota</taxon>
        <taxon>Bacilli</taxon>
        <taxon>Bacillales</taxon>
        <taxon>Bacillaceae</taxon>
        <taxon>Peribacillus</taxon>
    </lineage>
</organism>
<proteinExistence type="predicted"/>
<evidence type="ECO:0000313" key="1">
    <source>
        <dbReference type="EMBL" id="MEC0276917.1"/>
    </source>
</evidence>
<dbReference type="RefSeq" id="WP_367408457.1">
    <property type="nucleotide sequence ID" value="NZ_JARNBH010000042.1"/>
</dbReference>
<dbReference type="Proteomes" id="UP001307168">
    <property type="component" value="Unassembled WGS sequence"/>
</dbReference>
<gene>
    <name evidence="1" type="ORF">P4706_28405</name>
</gene>
<protein>
    <submittedName>
        <fullName evidence="1">Uncharacterized protein</fullName>
    </submittedName>
</protein>
<accession>A0AAW9NPB0</accession>
<sequence length="67" mass="7742">MNNYDDWKLDTPDNHVKQIYTCEQCVGAINLGDSFISTKDHYVVHDDCFDDFAWKHLGAKYKVAGDE</sequence>